<dbReference type="SUPFAM" id="SSF69255">
    <property type="entry name" value="gp5 N-terminal domain-like"/>
    <property type="match status" value="1"/>
</dbReference>
<feature type="region of interest" description="Disordered" evidence="1">
    <location>
        <begin position="233"/>
        <end position="263"/>
    </location>
</feature>
<dbReference type="Gene3D" id="3.55.50.10">
    <property type="entry name" value="Baseplate protein-like domains"/>
    <property type="match status" value="1"/>
</dbReference>
<sequence>MYEDQQAPVTLTIADCQADLRVISFNGLDALNELYRFDIKLVGSDPDLNLDSLLEHGAFLSFGQVDQGFHGRISQASLIYRGEHLSLYHLLLMPSLEKLARRQQRHVYQDLTVPQLITQLLEAHGIEADAQRFDRLTGLYPPRALCIQYDESDLHLLQRLCEEEGIHFRFEHDAERHRLVFSDDPASFPQQPVPIRFGHAQQDGTCPPTLLHMAETLSMQSALRQHAEYLGEDDSPLFPARTRQPESPAANQPFESGGNAGPRTHQQALLLQHGARKLERLRCERRTIRGRSNHAALRSGQIIQVLDHPERLLNDQWLLTEVSHSVRQLRVLRGLNPHDILAILRILADEQSVLTDTDPMPGNGYRNCFSVIPWAMPFRPSLRRQRPAMTDTHLATLMPPSDDRAQHPGYRPVSFDWQRASSQGDSRPRWPYVQIACDTAYTLAPGARVLIRYLDNNADRPVICAALPQPEDVTRPCITLDGVLVTTTGDLQLENGQRLHIACGEAMTLHGQQAAIHIDAQGVTIIGAVSVTVSSAPLNNP</sequence>
<dbReference type="InterPro" id="IPR037026">
    <property type="entry name" value="Vgr_OB-fold_dom_sf"/>
</dbReference>
<dbReference type="KEGG" id="psyr:N018_11395"/>
<dbReference type="RefSeq" id="WP_025389598.1">
    <property type="nucleotide sequence ID" value="NZ_CP007014.1"/>
</dbReference>
<evidence type="ECO:0000313" key="2">
    <source>
        <dbReference type="EMBL" id="AHG40817.1"/>
    </source>
</evidence>
<dbReference type="EMBL" id="CP007014">
    <property type="protein sequence ID" value="AHG40817.1"/>
    <property type="molecule type" value="Genomic_DNA"/>
</dbReference>
<dbReference type="InterPro" id="IPR017847">
    <property type="entry name" value="T6SS_RhsGE_Vgr_subset"/>
</dbReference>
<dbReference type="NCBIfam" id="TIGR01646">
    <property type="entry name" value="vgr_GE"/>
    <property type="match status" value="1"/>
</dbReference>
<dbReference type="Gene3D" id="2.40.50.230">
    <property type="entry name" value="Gp5 N-terminal domain"/>
    <property type="match status" value="1"/>
</dbReference>
<dbReference type="Proteomes" id="UP000019089">
    <property type="component" value="Chromosome"/>
</dbReference>
<dbReference type="Pfam" id="PF05954">
    <property type="entry name" value="Phage_GPD"/>
    <property type="match status" value="1"/>
</dbReference>
<dbReference type="HOGENOM" id="CLU_004121_7_0_6"/>
<dbReference type="AlphaFoldDB" id="W0MQT9"/>
<protein>
    <submittedName>
        <fullName evidence="2">Type IV secretion protein Rhs</fullName>
    </submittedName>
</protein>
<proteinExistence type="predicted"/>
<gene>
    <name evidence="2" type="ORF">N018_11395</name>
</gene>
<dbReference type="eggNOG" id="COG3501">
    <property type="taxonomic scope" value="Bacteria"/>
</dbReference>
<reference evidence="2 3" key="1">
    <citation type="submission" date="2013-12" db="EMBL/GenBank/DDBJ databases">
        <title>Interactions Between Genome Architecture and Virulence Genes in Pseudomonas syringae, strain CC1557 as a model.</title>
        <authorList>
            <person name="Baltrus D."/>
            <person name="Hockett K."/>
            <person name="Karlsrud E."/>
            <person name="Dougherty K."/>
            <person name="Nishimura M."/>
        </authorList>
    </citation>
    <scope>NUCLEOTIDE SEQUENCE [LARGE SCALE GENOMIC DNA]</scope>
    <source>
        <strain evidence="2 3">CC1557</strain>
    </source>
</reference>
<evidence type="ECO:0000313" key="3">
    <source>
        <dbReference type="Proteomes" id="UP000019089"/>
    </source>
</evidence>
<dbReference type="Gene3D" id="4.10.220.110">
    <property type="match status" value="1"/>
</dbReference>
<dbReference type="InterPro" id="IPR006533">
    <property type="entry name" value="T6SS_Vgr_RhsGE"/>
</dbReference>
<accession>W0MQT9</accession>
<name>W0MQT9_PSESX</name>
<evidence type="ECO:0000256" key="1">
    <source>
        <dbReference type="SAM" id="MobiDB-lite"/>
    </source>
</evidence>
<dbReference type="NCBIfam" id="TIGR03361">
    <property type="entry name" value="VI_Rhs_Vgr"/>
    <property type="match status" value="1"/>
</dbReference>
<organism evidence="2 3">
    <name type="scientific">Pseudomonas syringae CC1557</name>
    <dbReference type="NCBI Taxonomy" id="1357279"/>
    <lineage>
        <taxon>Bacteria</taxon>
        <taxon>Pseudomonadati</taxon>
        <taxon>Pseudomonadota</taxon>
        <taxon>Gammaproteobacteria</taxon>
        <taxon>Pseudomonadales</taxon>
        <taxon>Pseudomonadaceae</taxon>
        <taxon>Pseudomonas</taxon>
        <taxon>Pseudomonas syringae</taxon>
    </lineage>
</organism>
<dbReference type="STRING" id="1357279.N018_11395"/>
<dbReference type="Gene3D" id="2.30.110.50">
    <property type="match status" value="1"/>
</dbReference>
<dbReference type="SUPFAM" id="SSF69279">
    <property type="entry name" value="Phage tail proteins"/>
    <property type="match status" value="2"/>
</dbReference>